<dbReference type="Proteomes" id="UP000652761">
    <property type="component" value="Unassembled WGS sequence"/>
</dbReference>
<proteinExistence type="predicted"/>
<sequence length="243" mass="27241">MAMEGRFMPLPGGRRRRLGKEQGVPAVVTPSRGDAGNNKGGQRRLPQVVGDGGNKDSKVKFSHHLSFQKRHFWPSPSWTQTSVARKSLQARISRHKEQLFIGGKVKRNSWYIASNLRGEWKSFLGMCFLRVVDGGRRPTIQLVYAKLEVAKKKIREVSPQYAYLVDQEDEVDILGNIRMESVGPTRGRLDGDDDVEFERLIQGPSHTRMGLLMMMEMGEVAMVTVVKPVEAVVAVVRQVEAVG</sequence>
<dbReference type="AlphaFoldDB" id="A0A843XPX8"/>
<feature type="region of interest" description="Disordered" evidence="1">
    <location>
        <begin position="1"/>
        <end position="54"/>
    </location>
</feature>
<protein>
    <submittedName>
        <fullName evidence="2">Uncharacterized protein</fullName>
    </submittedName>
</protein>
<name>A0A843XPX8_COLES</name>
<gene>
    <name evidence="2" type="ORF">Taro_054834</name>
</gene>
<evidence type="ECO:0000313" key="3">
    <source>
        <dbReference type="Proteomes" id="UP000652761"/>
    </source>
</evidence>
<accession>A0A843XPX8</accession>
<dbReference type="EMBL" id="NMUH01011580">
    <property type="protein sequence ID" value="MQM21789.1"/>
    <property type="molecule type" value="Genomic_DNA"/>
</dbReference>
<organism evidence="2 3">
    <name type="scientific">Colocasia esculenta</name>
    <name type="common">Wild taro</name>
    <name type="synonym">Arum esculentum</name>
    <dbReference type="NCBI Taxonomy" id="4460"/>
    <lineage>
        <taxon>Eukaryota</taxon>
        <taxon>Viridiplantae</taxon>
        <taxon>Streptophyta</taxon>
        <taxon>Embryophyta</taxon>
        <taxon>Tracheophyta</taxon>
        <taxon>Spermatophyta</taxon>
        <taxon>Magnoliopsida</taxon>
        <taxon>Liliopsida</taxon>
        <taxon>Araceae</taxon>
        <taxon>Aroideae</taxon>
        <taxon>Colocasieae</taxon>
        <taxon>Colocasia</taxon>
    </lineage>
</organism>
<evidence type="ECO:0000256" key="1">
    <source>
        <dbReference type="SAM" id="MobiDB-lite"/>
    </source>
</evidence>
<comment type="caution">
    <text evidence="2">The sequence shown here is derived from an EMBL/GenBank/DDBJ whole genome shotgun (WGS) entry which is preliminary data.</text>
</comment>
<reference evidence="2" key="1">
    <citation type="submission" date="2017-07" db="EMBL/GenBank/DDBJ databases">
        <title>Taro Niue Genome Assembly and Annotation.</title>
        <authorList>
            <person name="Atibalentja N."/>
            <person name="Keating K."/>
            <person name="Fields C.J."/>
        </authorList>
    </citation>
    <scope>NUCLEOTIDE SEQUENCE</scope>
    <source>
        <strain evidence="2">Niue_2</strain>
        <tissue evidence="2">Leaf</tissue>
    </source>
</reference>
<evidence type="ECO:0000313" key="2">
    <source>
        <dbReference type="EMBL" id="MQM21789.1"/>
    </source>
</evidence>
<keyword evidence="3" id="KW-1185">Reference proteome</keyword>